<protein>
    <submittedName>
        <fullName evidence="3">Uncharacterized protein</fullName>
    </submittedName>
</protein>
<dbReference type="GO" id="GO:0004803">
    <property type="term" value="F:transposase activity"/>
    <property type="evidence" value="ECO:0007669"/>
    <property type="project" value="InterPro"/>
</dbReference>
<accession>A0A3B0VF21</accession>
<dbReference type="InterPro" id="IPR054832">
    <property type="entry name" value="transpos_IS91"/>
</dbReference>
<proteinExistence type="predicted"/>
<evidence type="ECO:0000259" key="2">
    <source>
        <dbReference type="Pfam" id="PF14319"/>
    </source>
</evidence>
<feature type="domain" description="Transposase IS801/IS1294" evidence="1">
    <location>
        <begin position="169"/>
        <end position="345"/>
    </location>
</feature>
<sequence>MLKVSPSPTTTIETEKPQFEAADIFRLYGNEYRQQYHVSQEQRIVMRDIVQCRTAMLGGHIDKCDNCCGLRISYNSCSNRHCPKCGSLARNMWLEKQKAHLLPVPYFHVVFTIDHIFNPLVRVNQRQVYTLLFRTVADTLKSFGQNYLHGEIGFISMLHILRQAQDRLWGQTVTEHIHIHCIMTGGALSNNGKQWHSASSEFLFPIIPLSAQFKDAFCDGLQKLHNAGELTFAGQSEYLADNVAFQQMLAESRAKKWQLYAKPPFGEAAQTLDYLGRYVNRIAISNHRILDVSDGRVKFSYHDYNDSKQKEMLLPAIEFMRRFLLHLLPKRFVRVRYYGFLSPRYRTKKLAQCRALLGKYHENSVIPASRADILMEMLGHDPEQCPLCGVGKMRPFEKLDAHPTRRKWQLAVH</sequence>
<organism evidence="3">
    <name type="scientific">hydrothermal vent metagenome</name>
    <dbReference type="NCBI Taxonomy" id="652676"/>
    <lineage>
        <taxon>unclassified sequences</taxon>
        <taxon>metagenomes</taxon>
        <taxon>ecological metagenomes</taxon>
    </lineage>
</organism>
<dbReference type="PANTHER" id="PTHR37023">
    <property type="entry name" value="TRANSPOSASE"/>
    <property type="match status" value="1"/>
</dbReference>
<dbReference type="Pfam" id="PF04986">
    <property type="entry name" value="Y2_Tnp"/>
    <property type="match status" value="1"/>
</dbReference>
<dbReference type="InterPro" id="IPR026889">
    <property type="entry name" value="Zn_Tnp"/>
</dbReference>
<name>A0A3B0VF21_9ZZZZ</name>
<dbReference type="GO" id="GO:0003677">
    <property type="term" value="F:DNA binding"/>
    <property type="evidence" value="ECO:0007669"/>
    <property type="project" value="InterPro"/>
</dbReference>
<gene>
    <name evidence="3" type="ORF">MNBD_CHLOROFLEXI01-5156</name>
</gene>
<dbReference type="EMBL" id="UOEU01000901">
    <property type="protein sequence ID" value="VAW42218.1"/>
    <property type="molecule type" value="Genomic_DNA"/>
</dbReference>
<dbReference type="Pfam" id="PF14319">
    <property type="entry name" value="Zn_Tnp_IS91"/>
    <property type="match status" value="1"/>
</dbReference>
<reference evidence="3" key="1">
    <citation type="submission" date="2018-06" db="EMBL/GenBank/DDBJ databases">
        <authorList>
            <person name="Zhirakovskaya E."/>
        </authorList>
    </citation>
    <scope>NUCLEOTIDE SEQUENCE</scope>
</reference>
<dbReference type="NCBIfam" id="NF033538">
    <property type="entry name" value="transpos_IS91"/>
    <property type="match status" value="1"/>
</dbReference>
<dbReference type="AlphaFoldDB" id="A0A3B0VF21"/>
<feature type="domain" description="Transposase zinc-binding" evidence="2">
    <location>
        <begin position="24"/>
        <end position="113"/>
    </location>
</feature>
<dbReference type="GO" id="GO:0006313">
    <property type="term" value="P:DNA transposition"/>
    <property type="evidence" value="ECO:0007669"/>
    <property type="project" value="InterPro"/>
</dbReference>
<evidence type="ECO:0000259" key="1">
    <source>
        <dbReference type="Pfam" id="PF04986"/>
    </source>
</evidence>
<dbReference type="InterPro" id="IPR007069">
    <property type="entry name" value="Transposase_32"/>
</dbReference>
<dbReference type="PANTHER" id="PTHR37023:SF1">
    <property type="entry name" value="ISSOD25 TRANSPOSASE TNPA_ISSOD25"/>
    <property type="match status" value="1"/>
</dbReference>
<evidence type="ECO:0000313" key="3">
    <source>
        <dbReference type="EMBL" id="VAW42218.1"/>
    </source>
</evidence>